<evidence type="ECO:0000313" key="3">
    <source>
        <dbReference type="Proteomes" id="UP000572817"/>
    </source>
</evidence>
<proteinExistence type="predicted"/>
<feature type="compositionally biased region" description="Polar residues" evidence="1">
    <location>
        <begin position="74"/>
        <end position="92"/>
    </location>
</feature>
<gene>
    <name evidence="2" type="ORF">GTA08_BOTSDO10050</name>
</gene>
<dbReference type="Proteomes" id="UP000572817">
    <property type="component" value="Unassembled WGS sequence"/>
</dbReference>
<dbReference type="AlphaFoldDB" id="A0A8H4MZT7"/>
<feature type="compositionally biased region" description="Low complexity" evidence="1">
    <location>
        <begin position="51"/>
        <end position="61"/>
    </location>
</feature>
<protein>
    <submittedName>
        <fullName evidence="2">Uncharacterized protein</fullName>
    </submittedName>
</protein>
<sequence length="204" mass="22202">MFSRALGLLPPADKIDNTVQARSAKRPPANPSINAALLPEMSAQNDRWRRQSPQRSQRPSQAHSRDRSIGGSGYNTPTSKQDADRSSYSGNAWGQKGRGDVQRQAQVQRQSAPPAATPQGYQEQEHTPVNGFNSKEAKATMKKWYQEANAIGADGKSSLYKPQGDAAPRSAGPWGSKPNTMANGQDFWVQLRKQIAALESGKST</sequence>
<evidence type="ECO:0000313" key="2">
    <source>
        <dbReference type="EMBL" id="KAF4301858.1"/>
    </source>
</evidence>
<dbReference type="EMBL" id="WWBZ02000073">
    <property type="protein sequence ID" value="KAF4301858.1"/>
    <property type="molecule type" value="Genomic_DNA"/>
</dbReference>
<feature type="compositionally biased region" description="Low complexity" evidence="1">
    <location>
        <begin position="102"/>
        <end position="114"/>
    </location>
</feature>
<feature type="region of interest" description="Disordered" evidence="1">
    <location>
        <begin position="1"/>
        <end position="135"/>
    </location>
</feature>
<reference evidence="2" key="1">
    <citation type="submission" date="2020-04" db="EMBL/GenBank/DDBJ databases">
        <title>Genome Assembly and Annotation of Botryosphaeria dothidea sdau 11-99, a Latent Pathogen of Apple Fruit Ring Rot in China.</title>
        <authorList>
            <person name="Yu C."/>
            <person name="Diao Y."/>
            <person name="Lu Q."/>
            <person name="Zhao J."/>
            <person name="Cui S."/>
            <person name="Peng C."/>
            <person name="He B."/>
            <person name="Liu H."/>
        </authorList>
    </citation>
    <scope>NUCLEOTIDE SEQUENCE [LARGE SCALE GENOMIC DNA]</scope>
    <source>
        <strain evidence="2">Sdau11-99</strain>
    </source>
</reference>
<accession>A0A8H4MZT7</accession>
<feature type="region of interest" description="Disordered" evidence="1">
    <location>
        <begin position="155"/>
        <end position="182"/>
    </location>
</feature>
<organism evidence="2 3">
    <name type="scientific">Botryosphaeria dothidea</name>
    <dbReference type="NCBI Taxonomy" id="55169"/>
    <lineage>
        <taxon>Eukaryota</taxon>
        <taxon>Fungi</taxon>
        <taxon>Dikarya</taxon>
        <taxon>Ascomycota</taxon>
        <taxon>Pezizomycotina</taxon>
        <taxon>Dothideomycetes</taxon>
        <taxon>Dothideomycetes incertae sedis</taxon>
        <taxon>Botryosphaeriales</taxon>
        <taxon>Botryosphaeriaceae</taxon>
        <taxon>Botryosphaeria</taxon>
    </lineage>
</organism>
<evidence type="ECO:0000256" key="1">
    <source>
        <dbReference type="SAM" id="MobiDB-lite"/>
    </source>
</evidence>
<dbReference type="OrthoDB" id="5598843at2759"/>
<keyword evidence="3" id="KW-1185">Reference proteome</keyword>
<name>A0A8H4MZT7_9PEZI</name>
<comment type="caution">
    <text evidence="2">The sequence shown here is derived from an EMBL/GenBank/DDBJ whole genome shotgun (WGS) entry which is preliminary data.</text>
</comment>